<evidence type="ECO:0000313" key="11">
    <source>
        <dbReference type="EMBL" id="MDI3322495.1"/>
    </source>
</evidence>
<evidence type="ECO:0000256" key="6">
    <source>
        <dbReference type="ARBA" id="ARBA00022825"/>
    </source>
</evidence>
<keyword evidence="9" id="KW-0732">Signal</keyword>
<dbReference type="EC" id="3.4.21.-" evidence="7"/>
<proteinExistence type="inferred from homology"/>
<dbReference type="InterPro" id="IPR029045">
    <property type="entry name" value="ClpP/crotonase-like_dom_sf"/>
</dbReference>
<dbReference type="Gene3D" id="2.120.10.30">
    <property type="entry name" value="TolB, C-terminal domain"/>
    <property type="match status" value="2"/>
</dbReference>
<reference evidence="11 12" key="1">
    <citation type="submission" date="2023-05" db="EMBL/GenBank/DDBJ databases">
        <title>Genome sequence of Pinibacter sp. MAH-24.</title>
        <authorList>
            <person name="Huq M.A."/>
        </authorList>
    </citation>
    <scope>NUCLEOTIDE SEQUENCE [LARGE SCALE GENOMIC DNA]</scope>
    <source>
        <strain evidence="11 12">MAH-24</strain>
    </source>
</reference>
<dbReference type="InterPro" id="IPR012393">
    <property type="entry name" value="Tricorn_protease"/>
</dbReference>
<dbReference type="InterPro" id="IPR028204">
    <property type="entry name" value="Tricorn_C1"/>
</dbReference>
<dbReference type="InterPro" id="IPR036034">
    <property type="entry name" value="PDZ_sf"/>
</dbReference>
<dbReference type="InterPro" id="IPR005151">
    <property type="entry name" value="Tail-specific_protease"/>
</dbReference>
<name>A0ABT6RIV2_9BACT</name>
<organism evidence="11 12">
    <name type="scientific">Pinibacter soli</name>
    <dbReference type="NCBI Taxonomy" id="3044211"/>
    <lineage>
        <taxon>Bacteria</taxon>
        <taxon>Pseudomonadati</taxon>
        <taxon>Bacteroidota</taxon>
        <taxon>Chitinophagia</taxon>
        <taxon>Chitinophagales</taxon>
        <taxon>Chitinophagaceae</taxon>
        <taxon>Pinibacter</taxon>
    </lineage>
</organism>
<feature type="chain" id="PRO_5047098877" description="Tricorn protease homolog" evidence="9">
    <location>
        <begin position="19"/>
        <end position="1093"/>
    </location>
</feature>
<keyword evidence="5 7" id="KW-0378">Hydrolase</keyword>
<dbReference type="CDD" id="cd07562">
    <property type="entry name" value="Peptidase_S41_TRI"/>
    <property type="match status" value="1"/>
</dbReference>
<evidence type="ECO:0000256" key="5">
    <source>
        <dbReference type="ARBA" id="ARBA00022801"/>
    </source>
</evidence>
<evidence type="ECO:0000256" key="9">
    <source>
        <dbReference type="SAM" id="SignalP"/>
    </source>
</evidence>
<feature type="domain" description="Tail specific protease" evidence="10">
    <location>
        <begin position="855"/>
        <end position="1062"/>
    </location>
</feature>
<dbReference type="Pfam" id="PF26549">
    <property type="entry name" value="Tricorn_N"/>
    <property type="match status" value="1"/>
</dbReference>
<dbReference type="Gene3D" id="2.30.42.10">
    <property type="match status" value="1"/>
</dbReference>
<dbReference type="PANTHER" id="PTHR43253:SF1">
    <property type="entry name" value="TRICORN PROTEASE HOMOLOG 2-RELATED"/>
    <property type="match status" value="1"/>
</dbReference>
<evidence type="ECO:0000256" key="2">
    <source>
        <dbReference type="ARBA" id="ARBA00008524"/>
    </source>
</evidence>
<evidence type="ECO:0000259" key="10">
    <source>
        <dbReference type="SMART" id="SM00245"/>
    </source>
</evidence>
<keyword evidence="3 7" id="KW-0963">Cytoplasm</keyword>
<evidence type="ECO:0000256" key="3">
    <source>
        <dbReference type="ARBA" id="ARBA00022490"/>
    </source>
</evidence>
<dbReference type="Pfam" id="PF14684">
    <property type="entry name" value="Tricorn_C1"/>
    <property type="match status" value="1"/>
</dbReference>
<feature type="region of interest" description="Disordered" evidence="8">
    <location>
        <begin position="569"/>
        <end position="607"/>
    </location>
</feature>
<dbReference type="RefSeq" id="WP_282336616.1">
    <property type="nucleotide sequence ID" value="NZ_JASBRG010000007.1"/>
</dbReference>
<dbReference type="Proteomes" id="UP001226434">
    <property type="component" value="Unassembled WGS sequence"/>
</dbReference>
<keyword evidence="6 7" id="KW-0720">Serine protease</keyword>
<keyword evidence="12" id="KW-1185">Reference proteome</keyword>
<gene>
    <name evidence="11" type="ORF">QJ048_22090</name>
</gene>
<feature type="signal peptide" evidence="9">
    <location>
        <begin position="1"/>
        <end position="18"/>
    </location>
</feature>
<comment type="caution">
    <text evidence="11">The sequence shown here is derived from an EMBL/GenBank/DDBJ whole genome shotgun (WGS) entry which is preliminary data.</text>
</comment>
<sequence length="1093" mass="121984">MKYLLGLLLSVTSLALTAQENPLWMRYPAISPDGKNIAFGYKGDIYVVPASGGTAIPLTIHEAQDMMPVWSHDGKSIAFASDRYGNFDVFIMPATGGVPIRLTYNSAGDYPYDFSPDDKKVLFGSSRIVPASDILFYSPRFFQNLYSVNAKGGRALLISAGGFENAHYNNAGTQIVFQDRKGYEDPWRKHQTSSVCRDIWIMDVDKKTFAKKSTHQGENREPLFSSDNQSIYYLSENGGSQNLYKMPIAAGATEQKLTDFKTHPVRHLSESKDNTLCFTYNGEIYTLKEGSAAAKVNIQINNDGRQGIEKNLPVSGNVTEFALSPNGKEVAFVSRGEVFVTSVDGTQTKRITNTPQQERMVQWNPDGRSVIYAAERNNSWDIYSTSIVNKDEPYFFASTVLKEEPLIATAAEEFQPKYSPDGKEIAYVEERNILKVYNIASKQSRTVLPKGRNYSYSDGDWNFNWSPNSQWLVSDDQEGHWFTSNVALLKADGSNGIQHPLTSGFGQGNVKWNWNGKALSWVSAKEGRKSLAMQGSREVDIYVGFFDQDQYDRFKLSKDDFTLLKEKEDKEKAEKEKAEKNKTADAHAPTKVGPSHKDTATSLKTWNPDIDNMENRVAKLTINSSTVSDYAVSPDGEKVYYLSAFEKGFDLWVTEPRTHETKVLAKLGGTQSGIEMSKDGKAVFVLNKGSIVKVDENGKVSPIGINADMVLNQAEERAYIYNHVCRQVQRKFYDTSLHKVDWKMMTSNYARFLPHISNNYDFQELLSELLGELNASHTGGRYSPMNPTGDATAALGLIYDETYTGKGIKISEVIAGGPFDKSYSKIKNGTIIEKIDGTPVTDSIDFASFLNRKMDKNILLDLSDGANAHWQETAKPISFGEETALMYKRWTKKMESMVDKLSDGKVGYVHVQGMNDASFRNTFDAVLGKNYNKKALIVDTRFNGGGWLHDDLATFLSGKRYLDFAPQGNRLNDGEPMGRWTKPSCVLMSEGNYSDAFIFPYVYKQNGIGKLIGMPVPGTGTAVWWETQIDPTIVFGIPMVATIGKENRPTENLQLEPDIKVPLPYEDFLNGKDVQIEAAVREMLKEIGGTAAN</sequence>
<dbReference type="Gene3D" id="3.30.750.44">
    <property type="match status" value="1"/>
</dbReference>
<dbReference type="InterPro" id="IPR011042">
    <property type="entry name" value="6-blade_b-propeller_TolB-like"/>
</dbReference>
<evidence type="ECO:0000256" key="1">
    <source>
        <dbReference type="ARBA" id="ARBA00004496"/>
    </source>
</evidence>
<feature type="compositionally biased region" description="Basic and acidic residues" evidence="8">
    <location>
        <begin position="569"/>
        <end position="585"/>
    </location>
</feature>
<dbReference type="SMART" id="SM00245">
    <property type="entry name" value="TSPc"/>
    <property type="match status" value="1"/>
</dbReference>
<dbReference type="SUPFAM" id="SSF69304">
    <property type="entry name" value="Tricorn protease N-terminal domain"/>
    <property type="match status" value="1"/>
</dbReference>
<dbReference type="Gene3D" id="2.120.10.60">
    <property type="entry name" value="Tricorn protease N-terminal domain"/>
    <property type="match status" value="2"/>
</dbReference>
<evidence type="ECO:0000313" key="12">
    <source>
        <dbReference type="Proteomes" id="UP001226434"/>
    </source>
</evidence>
<dbReference type="Pfam" id="PF07676">
    <property type="entry name" value="PD40"/>
    <property type="match status" value="2"/>
</dbReference>
<dbReference type="SUPFAM" id="SSF52096">
    <property type="entry name" value="ClpP/crotonase"/>
    <property type="match status" value="1"/>
</dbReference>
<dbReference type="Gene3D" id="3.90.226.10">
    <property type="entry name" value="2-enoyl-CoA Hydratase, Chain A, domain 1"/>
    <property type="match status" value="1"/>
</dbReference>
<comment type="subcellular location">
    <subcellularLocation>
        <location evidence="1 7">Cytoplasm</location>
    </subcellularLocation>
</comment>
<keyword evidence="4 7" id="KW-0645">Protease</keyword>
<dbReference type="PANTHER" id="PTHR43253">
    <property type="entry name" value="TRICORN PROTEASE HOMOLOG 2-RELATED"/>
    <property type="match status" value="1"/>
</dbReference>
<evidence type="ECO:0000256" key="8">
    <source>
        <dbReference type="SAM" id="MobiDB-lite"/>
    </source>
</evidence>
<dbReference type="Pfam" id="PF03572">
    <property type="entry name" value="Peptidase_S41"/>
    <property type="match status" value="1"/>
</dbReference>
<evidence type="ECO:0000256" key="4">
    <source>
        <dbReference type="ARBA" id="ARBA00022670"/>
    </source>
</evidence>
<dbReference type="SUPFAM" id="SSF69322">
    <property type="entry name" value="Tricorn protease domain 2"/>
    <property type="match status" value="1"/>
</dbReference>
<accession>A0ABT6RIV2</accession>
<dbReference type="InterPro" id="IPR011659">
    <property type="entry name" value="WD40"/>
</dbReference>
<comment type="similarity">
    <text evidence="2 7">Belongs to the peptidase S41B family.</text>
</comment>
<dbReference type="PIRSF" id="PIRSF036421">
    <property type="entry name" value="Tricorn_protease"/>
    <property type="match status" value="1"/>
</dbReference>
<comment type="function">
    <text evidence="7">Degrades oligopeptides.</text>
</comment>
<dbReference type="EMBL" id="JASBRG010000007">
    <property type="protein sequence ID" value="MDI3322495.1"/>
    <property type="molecule type" value="Genomic_DNA"/>
</dbReference>
<protein>
    <recommendedName>
        <fullName evidence="7">Tricorn protease homolog</fullName>
        <ecNumber evidence="7">3.4.21.-</ecNumber>
    </recommendedName>
</protein>
<dbReference type="SUPFAM" id="SSF50156">
    <property type="entry name" value="PDZ domain-like"/>
    <property type="match status" value="1"/>
</dbReference>
<evidence type="ECO:0000256" key="7">
    <source>
        <dbReference type="PIRNR" id="PIRNR036421"/>
    </source>
</evidence>